<organism evidence="1">
    <name type="scientific">uncultured Caudovirales phage</name>
    <dbReference type="NCBI Taxonomy" id="2100421"/>
    <lineage>
        <taxon>Viruses</taxon>
        <taxon>Duplodnaviria</taxon>
        <taxon>Heunggongvirae</taxon>
        <taxon>Uroviricota</taxon>
        <taxon>Caudoviricetes</taxon>
        <taxon>Peduoviridae</taxon>
        <taxon>Maltschvirus</taxon>
        <taxon>Maltschvirus maltsch</taxon>
    </lineage>
</organism>
<reference evidence="1" key="1">
    <citation type="submission" date="2020-04" db="EMBL/GenBank/DDBJ databases">
        <authorList>
            <person name="Chiriac C."/>
            <person name="Salcher M."/>
            <person name="Ghai R."/>
            <person name="Kavagutti S V."/>
        </authorList>
    </citation>
    <scope>NUCLEOTIDE SEQUENCE</scope>
</reference>
<sequence>MEIALIGSVLLGGGAYLRWKPTRAEVWNYIAAWAAANRDAAITREARRREYLEAEV</sequence>
<evidence type="ECO:0000313" key="1">
    <source>
        <dbReference type="EMBL" id="CAB4166115.1"/>
    </source>
</evidence>
<name>A0A6J5PAK3_9CAUD</name>
<proteinExistence type="predicted"/>
<protein>
    <submittedName>
        <fullName evidence="1">Uncharacterized protein</fullName>
    </submittedName>
</protein>
<accession>A0A6J5PAK3</accession>
<gene>
    <name evidence="1" type="ORF">UFOVP836_14</name>
</gene>
<dbReference type="EMBL" id="LR796794">
    <property type="protein sequence ID" value="CAB4166115.1"/>
    <property type="molecule type" value="Genomic_DNA"/>
</dbReference>